<dbReference type="OrthoDB" id="7432864at2"/>
<sequence length="87" mass="9650">MNDAKGPAIGDVWRYPFLWSREASRGETEGRKTRPVAMALVTRNSAVDLEVLMVPITSQPPQDNPFAIPVPDTESRTRNELSDIIGL</sequence>
<dbReference type="Proteomes" id="UP000319255">
    <property type="component" value="Unassembled WGS sequence"/>
</dbReference>
<dbReference type="EMBL" id="VFRP01000027">
    <property type="protein sequence ID" value="TPE47900.1"/>
    <property type="molecule type" value="Genomic_DNA"/>
</dbReference>
<reference evidence="2 3" key="1">
    <citation type="submission" date="2019-06" db="EMBL/GenBank/DDBJ databases">
        <title>A novel bacterium of genus Amaricoccus, isolated from marine sediment.</title>
        <authorList>
            <person name="Huang H."/>
            <person name="Mo K."/>
            <person name="Hu Y."/>
        </authorList>
    </citation>
    <scope>NUCLEOTIDE SEQUENCE [LARGE SCALE GENOMIC DNA]</scope>
    <source>
        <strain evidence="2 3">HB172011</strain>
    </source>
</reference>
<evidence type="ECO:0000313" key="3">
    <source>
        <dbReference type="Proteomes" id="UP000319255"/>
    </source>
</evidence>
<name>A0A501WHR6_9RHOB</name>
<keyword evidence="3" id="KW-1185">Reference proteome</keyword>
<comment type="caution">
    <text evidence="2">The sequence shown here is derived from an EMBL/GenBank/DDBJ whole genome shotgun (WGS) entry which is preliminary data.</text>
</comment>
<gene>
    <name evidence="2" type="ORF">FJM51_19395</name>
</gene>
<protein>
    <recommendedName>
        <fullName evidence="4">Type II toxin-antitoxin system PemK/MazF family toxin</fullName>
    </recommendedName>
</protein>
<organism evidence="2 3">
    <name type="scientific">Amaricoccus solimangrovi</name>
    <dbReference type="NCBI Taxonomy" id="2589815"/>
    <lineage>
        <taxon>Bacteria</taxon>
        <taxon>Pseudomonadati</taxon>
        <taxon>Pseudomonadota</taxon>
        <taxon>Alphaproteobacteria</taxon>
        <taxon>Rhodobacterales</taxon>
        <taxon>Paracoccaceae</taxon>
        <taxon>Amaricoccus</taxon>
    </lineage>
</organism>
<evidence type="ECO:0000256" key="1">
    <source>
        <dbReference type="SAM" id="MobiDB-lite"/>
    </source>
</evidence>
<dbReference type="RefSeq" id="WP_140455788.1">
    <property type="nucleotide sequence ID" value="NZ_VFRP01000027.1"/>
</dbReference>
<accession>A0A501WHR6</accession>
<feature type="region of interest" description="Disordered" evidence="1">
    <location>
        <begin position="58"/>
        <end position="87"/>
    </location>
</feature>
<evidence type="ECO:0008006" key="4">
    <source>
        <dbReference type="Google" id="ProtNLM"/>
    </source>
</evidence>
<dbReference type="AlphaFoldDB" id="A0A501WHR6"/>
<proteinExistence type="predicted"/>
<evidence type="ECO:0000313" key="2">
    <source>
        <dbReference type="EMBL" id="TPE47900.1"/>
    </source>
</evidence>